<dbReference type="Proteomes" id="UP001596395">
    <property type="component" value="Unassembled WGS sequence"/>
</dbReference>
<comment type="caution">
    <text evidence="2">The sequence shown here is derived from an EMBL/GenBank/DDBJ whole genome shotgun (WGS) entry which is preliminary data.</text>
</comment>
<keyword evidence="1" id="KW-1133">Transmembrane helix</keyword>
<keyword evidence="1" id="KW-0472">Membrane</keyword>
<keyword evidence="3" id="KW-1185">Reference proteome</keyword>
<gene>
    <name evidence="2" type="ORF">ACFQGB_09215</name>
</gene>
<organism evidence="2 3">
    <name type="scientific">Halorubellus litoreus</name>
    <dbReference type="NCBI Taxonomy" id="755308"/>
    <lineage>
        <taxon>Archaea</taxon>
        <taxon>Methanobacteriati</taxon>
        <taxon>Methanobacteriota</taxon>
        <taxon>Stenosarchaea group</taxon>
        <taxon>Halobacteria</taxon>
        <taxon>Halobacteriales</taxon>
        <taxon>Halorubellaceae</taxon>
        <taxon>Halorubellus</taxon>
    </lineage>
</organism>
<accession>A0ABD5VIM6</accession>
<evidence type="ECO:0000313" key="3">
    <source>
        <dbReference type="Proteomes" id="UP001596395"/>
    </source>
</evidence>
<feature type="transmembrane region" description="Helical" evidence="1">
    <location>
        <begin position="47"/>
        <end position="67"/>
    </location>
</feature>
<reference evidence="2 3" key="1">
    <citation type="journal article" date="2019" name="Int. J. Syst. Evol. Microbiol.">
        <title>The Global Catalogue of Microorganisms (GCM) 10K type strain sequencing project: providing services to taxonomists for standard genome sequencing and annotation.</title>
        <authorList>
            <consortium name="The Broad Institute Genomics Platform"/>
            <consortium name="The Broad Institute Genome Sequencing Center for Infectious Disease"/>
            <person name="Wu L."/>
            <person name="Ma J."/>
        </authorList>
    </citation>
    <scope>NUCLEOTIDE SEQUENCE [LARGE SCALE GENOMIC DNA]</scope>
    <source>
        <strain evidence="2 3">GX26</strain>
    </source>
</reference>
<feature type="transmembrane region" description="Helical" evidence="1">
    <location>
        <begin position="99"/>
        <end position="120"/>
    </location>
</feature>
<proteinExistence type="predicted"/>
<dbReference type="AlphaFoldDB" id="A0ABD5VIM6"/>
<evidence type="ECO:0000313" key="2">
    <source>
        <dbReference type="EMBL" id="MFC6953042.1"/>
    </source>
</evidence>
<sequence>MFDGHADGSAEAVRSEQPDVPPLGVKVLLGLTVVSMILLVFSRGPGIVVLAGLAAGVVRIGLLVGLLKMKSLAWVGYLVLEAIFVGLFAFLFLAGSGFAAIEVLFGLLVITYLVSIRDLYRSDAPTSA</sequence>
<dbReference type="EMBL" id="JBHSXN010000002">
    <property type="protein sequence ID" value="MFC6953042.1"/>
    <property type="molecule type" value="Genomic_DNA"/>
</dbReference>
<dbReference type="RefSeq" id="WP_336350020.1">
    <property type="nucleotide sequence ID" value="NZ_JAZAQL010000002.1"/>
</dbReference>
<name>A0ABD5VIM6_9EURY</name>
<feature type="transmembrane region" description="Helical" evidence="1">
    <location>
        <begin position="74"/>
        <end position="93"/>
    </location>
</feature>
<evidence type="ECO:0000256" key="1">
    <source>
        <dbReference type="SAM" id="Phobius"/>
    </source>
</evidence>
<keyword evidence="1" id="KW-0812">Transmembrane</keyword>
<protein>
    <submittedName>
        <fullName evidence="2">Uncharacterized protein</fullName>
    </submittedName>
</protein>